<feature type="region of interest" description="Disordered" evidence="1">
    <location>
        <begin position="289"/>
        <end position="445"/>
    </location>
</feature>
<feature type="region of interest" description="Disordered" evidence="1">
    <location>
        <begin position="25"/>
        <end position="53"/>
    </location>
</feature>
<feature type="compositionally biased region" description="Low complexity" evidence="1">
    <location>
        <begin position="623"/>
        <end position="634"/>
    </location>
</feature>
<reference evidence="3 4" key="1">
    <citation type="journal article" date="2018" name="IMA Fungus">
        <title>IMA Genome-F 10: Nine draft genome sequences of Claviceps purpurea s.lat., including C. arundinis, C. humidiphila, and C. cf. spartinae, pseudomolecules for the pitch canker pathogen Fusarium circinatum, draft genome of Davidsoniella eucalypti, Grosmannia galeiformis, Quambalaria eucalypti, and Teratosphaeria destructans.</title>
        <authorList>
            <person name="Wingfield B.D."/>
            <person name="Liu M."/>
            <person name="Nguyen H.D."/>
            <person name="Lane F.A."/>
            <person name="Morgan S.W."/>
            <person name="De Vos L."/>
            <person name="Wilken P.M."/>
            <person name="Duong T.A."/>
            <person name="Aylward J."/>
            <person name="Coetzee M.P."/>
            <person name="Dadej K."/>
            <person name="De Beer Z.W."/>
            <person name="Findlay W."/>
            <person name="Havenga M."/>
            <person name="Kolarik M."/>
            <person name="Menzies J.G."/>
            <person name="Naidoo K."/>
            <person name="Pochopski O."/>
            <person name="Shoukouhi P."/>
            <person name="Santana Q.C."/>
            <person name="Seifert K.A."/>
            <person name="Soal N."/>
            <person name="Steenkamp E.T."/>
            <person name="Tatham C.T."/>
            <person name="van der Nest M.A."/>
            <person name="Wingfield M.J."/>
        </authorList>
    </citation>
    <scope>NUCLEOTIDE SEQUENCE [LARGE SCALE GENOMIC DNA]</scope>
    <source>
        <strain evidence="3">CMW44962</strain>
    </source>
</reference>
<feature type="compositionally biased region" description="Basic and acidic residues" evidence="1">
    <location>
        <begin position="404"/>
        <end position="445"/>
    </location>
</feature>
<evidence type="ECO:0000313" key="4">
    <source>
        <dbReference type="Proteomes" id="UP001138500"/>
    </source>
</evidence>
<dbReference type="PANTHER" id="PTHR12854">
    <property type="entry name" value="ATAXIN 2-RELATED"/>
    <property type="match status" value="1"/>
</dbReference>
<dbReference type="InterPro" id="IPR045117">
    <property type="entry name" value="ATXN2-like"/>
</dbReference>
<dbReference type="Pfam" id="PF06741">
    <property type="entry name" value="LsmAD"/>
    <property type="match status" value="1"/>
</dbReference>
<dbReference type="PANTHER" id="PTHR12854:SF7">
    <property type="entry name" value="ATAXIN-2 HOMOLOG"/>
    <property type="match status" value="1"/>
</dbReference>
<dbReference type="EMBL" id="RIBY02002533">
    <property type="protein sequence ID" value="KAH9810126.1"/>
    <property type="molecule type" value="Genomic_DNA"/>
</dbReference>
<protein>
    <submittedName>
        <fullName evidence="3">LsmAD</fullName>
    </submittedName>
</protein>
<dbReference type="InterPro" id="IPR025852">
    <property type="entry name" value="SM_dom_ATX"/>
</dbReference>
<gene>
    <name evidence="3" type="ORF">Tdes44962_MAKER01100</name>
</gene>
<feature type="compositionally biased region" description="Basic and acidic residues" evidence="1">
    <location>
        <begin position="477"/>
        <end position="505"/>
    </location>
</feature>
<sequence>MVNRPGARPDIHASTRVCILKPADQRRKITKSRTNHNASGAPNGVVAPSTQPKPPELHMHDRLSYLVTAFVGKDATLTLRSQEQYTGIFSGMAKDKYTMKMVRRTKSPSSQHSNGVTEAHADYVGEGDDHVMNFDVQDTVDLSVENVSTVSAKAKENGILHCAALPIRTLISIPGTVHGFRTDTEIGSNRPAARPFERPLQKWDGGLEGEALEETALEVSSSGRPKIWDQFEENSKKFGVTTSWDEEMYTTSINYNDPQYAQKAARAERLAREIEGTATTDKHVLEERGMNNVHGDGLDEEDKYSGVKRDAPKPLEKRGQNAYVPPSQRPITNAPTVPGAPFDPAIISSQIRSTPSPSSSAVAQKASEPAAAISHAPTPPKPSITATASSREPSASGVPPPATKKPEQTTEDHMRRVADAFKEFSSNEKFKIKQAQESKRQIAKQEKNVRLNDLKKFAANFKLNSRVPDDLVPILAKDSDKQREIQRRADEAAKDAEKKAEERKKSGSSAASPAQPHASDKTDLPVGAVQTAKDRMEIFSRESARHKMNQQLRQPFPQPGPSPRGSANRQGPGSARNGFPQPLPADLKIPPPAPSAAAGPSPLSPPATAGLSATAKPFNINAPSFTPGGTSPSPQRLPSIADERKLSTAKTSGTFFDDRKKRLDAKDRKNVKEAFNPVKRMLGDTYDEAHKKSIEANAGIPKAWHTAPTWAPPAENTTVSYKDGFPKALPNVSSQGPSPMHTPVPSGGAGPPAHFHQLPNHLQGPPMGAPHQGRPYYPGQPGPHGPAHFPPQMHGQFGPNGSVQNSPRFNPAQIAFNGGMPQFGGQMMQPYGMSPSSRFAQPSMTMNPGQPFMLPPQQPGQSESITPRHSKYRSANKEPVPHVRPAGFNQGPQMMPQMGGQVMMPQHSQGGYNPNMHQPYSPMPPHAQPAGGFPHMPPGHGTPQGYAASPRPPMMQHSNSQQGFQPPMGGLMQGPPFAPGPGQPPPHHWQRQMSGGGHGFPQMTPRQQQAQIAAHPSPGMGAAGDEGK</sequence>
<dbReference type="GO" id="GO:0010494">
    <property type="term" value="C:cytoplasmic stress granule"/>
    <property type="evidence" value="ECO:0007669"/>
    <property type="project" value="TreeGrafter"/>
</dbReference>
<dbReference type="InterPro" id="IPR009604">
    <property type="entry name" value="LsmAD_domain"/>
</dbReference>
<evidence type="ECO:0000256" key="1">
    <source>
        <dbReference type="SAM" id="MobiDB-lite"/>
    </source>
</evidence>
<keyword evidence="4" id="KW-1185">Reference proteome</keyword>
<feature type="compositionally biased region" description="Low complexity" evidence="1">
    <location>
        <begin position="961"/>
        <end position="975"/>
    </location>
</feature>
<dbReference type="SMART" id="SM01272">
    <property type="entry name" value="LsmAD"/>
    <property type="match status" value="1"/>
</dbReference>
<accession>A0A9W7VXY5</accession>
<feature type="region of interest" description="Disordered" evidence="1">
    <location>
        <begin position="468"/>
        <end position="653"/>
    </location>
</feature>
<evidence type="ECO:0000259" key="2">
    <source>
        <dbReference type="SMART" id="SM01272"/>
    </source>
</evidence>
<feature type="compositionally biased region" description="Polar residues" evidence="1">
    <location>
        <begin position="384"/>
        <end position="393"/>
    </location>
</feature>
<feature type="domain" description="LsmAD" evidence="2">
    <location>
        <begin position="238"/>
        <end position="310"/>
    </location>
</feature>
<dbReference type="Pfam" id="PF14438">
    <property type="entry name" value="SM-ATX"/>
    <property type="match status" value="1"/>
</dbReference>
<dbReference type="GO" id="GO:0034063">
    <property type="term" value="P:stress granule assembly"/>
    <property type="evidence" value="ECO:0007669"/>
    <property type="project" value="TreeGrafter"/>
</dbReference>
<feature type="compositionally biased region" description="Low complexity" evidence="1">
    <location>
        <begin position="507"/>
        <end position="517"/>
    </location>
</feature>
<feature type="compositionally biased region" description="Low complexity" evidence="1">
    <location>
        <begin position="346"/>
        <end position="360"/>
    </location>
</feature>
<organism evidence="3 4">
    <name type="scientific">Teratosphaeria destructans</name>
    <dbReference type="NCBI Taxonomy" id="418781"/>
    <lineage>
        <taxon>Eukaryota</taxon>
        <taxon>Fungi</taxon>
        <taxon>Dikarya</taxon>
        <taxon>Ascomycota</taxon>
        <taxon>Pezizomycotina</taxon>
        <taxon>Dothideomycetes</taxon>
        <taxon>Dothideomycetidae</taxon>
        <taxon>Mycosphaerellales</taxon>
        <taxon>Teratosphaeriaceae</taxon>
        <taxon>Teratosphaeria</taxon>
    </lineage>
</organism>
<feature type="region of interest" description="Disordered" evidence="1">
    <location>
        <begin position="856"/>
        <end position="891"/>
    </location>
</feature>
<evidence type="ECO:0000313" key="3">
    <source>
        <dbReference type="EMBL" id="KAH9810126.1"/>
    </source>
</evidence>
<feature type="compositionally biased region" description="Basic and acidic residues" evidence="1">
    <location>
        <begin position="303"/>
        <end position="319"/>
    </location>
</feature>
<dbReference type="OrthoDB" id="2275718at2759"/>
<feature type="compositionally biased region" description="Basic and acidic residues" evidence="1">
    <location>
        <begin position="532"/>
        <end position="545"/>
    </location>
</feature>
<feature type="compositionally biased region" description="Pro residues" evidence="1">
    <location>
        <begin position="976"/>
        <end position="987"/>
    </location>
</feature>
<comment type="caution">
    <text evidence="3">The sequence shown here is derived from an EMBL/GenBank/DDBJ whole genome shotgun (WGS) entry which is preliminary data.</text>
</comment>
<dbReference type="Proteomes" id="UP001138500">
    <property type="component" value="Unassembled WGS sequence"/>
</dbReference>
<feature type="region of interest" description="Disordered" evidence="1">
    <location>
        <begin position="917"/>
        <end position="1028"/>
    </location>
</feature>
<reference evidence="3 4" key="2">
    <citation type="journal article" date="2021" name="Curr. Genet.">
        <title>Genetic response to nitrogen starvation in the aggressive Eucalyptus foliar pathogen Teratosphaeria destructans.</title>
        <authorList>
            <person name="Havenga M."/>
            <person name="Wingfield B.D."/>
            <person name="Wingfield M.J."/>
            <person name="Dreyer L.L."/>
            <person name="Roets F."/>
            <person name="Aylward J."/>
        </authorList>
    </citation>
    <scope>NUCLEOTIDE SEQUENCE [LARGE SCALE GENOMIC DNA]</scope>
    <source>
        <strain evidence="3">CMW44962</strain>
    </source>
</reference>
<name>A0A9W7VXY5_9PEZI</name>
<dbReference type="AlphaFoldDB" id="A0A9W7VXY5"/>
<proteinExistence type="predicted"/>
<feature type="compositionally biased region" description="Low complexity" evidence="1">
    <location>
        <begin position="595"/>
        <end position="613"/>
    </location>
</feature>
<feature type="region of interest" description="Disordered" evidence="1">
    <location>
        <begin position="761"/>
        <end position="804"/>
    </location>
</feature>
<dbReference type="GO" id="GO:0003729">
    <property type="term" value="F:mRNA binding"/>
    <property type="evidence" value="ECO:0007669"/>
    <property type="project" value="TreeGrafter"/>
</dbReference>